<reference evidence="6" key="1">
    <citation type="submission" date="2014-03" db="EMBL/GenBank/DDBJ databases">
        <title>The Genome Sequence of Puccinia striiformis f. sp. tritici PST-78.</title>
        <authorList>
            <consortium name="The Broad Institute Genome Sequencing Platform"/>
            <person name="Cuomo C."/>
            <person name="Hulbert S."/>
            <person name="Chen X."/>
            <person name="Walker B."/>
            <person name="Young S.K."/>
            <person name="Zeng Q."/>
            <person name="Gargeya S."/>
            <person name="Fitzgerald M."/>
            <person name="Haas B."/>
            <person name="Abouelleil A."/>
            <person name="Alvarado L."/>
            <person name="Arachchi H.M."/>
            <person name="Berlin A.M."/>
            <person name="Chapman S.B."/>
            <person name="Goldberg J."/>
            <person name="Griggs A."/>
            <person name="Gujja S."/>
            <person name="Hansen M."/>
            <person name="Howarth C."/>
            <person name="Imamovic A."/>
            <person name="Larimer J."/>
            <person name="McCowan C."/>
            <person name="Montmayeur A."/>
            <person name="Murphy C."/>
            <person name="Neiman D."/>
            <person name="Pearson M."/>
            <person name="Priest M."/>
            <person name="Roberts A."/>
            <person name="Saif S."/>
            <person name="Shea T."/>
            <person name="Sisk P."/>
            <person name="Sykes S."/>
            <person name="Wortman J."/>
            <person name="Nusbaum C."/>
            <person name="Birren B."/>
        </authorList>
    </citation>
    <scope>NUCLEOTIDE SEQUENCE [LARGE SCALE GENOMIC DNA]</scope>
    <source>
        <strain evidence="6">race PST-78</strain>
    </source>
</reference>
<dbReference type="Pfam" id="PF25278">
    <property type="entry name" value="DUF7872"/>
    <property type="match status" value="1"/>
</dbReference>
<dbReference type="InterPro" id="IPR057194">
    <property type="entry name" value="DUF7872"/>
</dbReference>
<protein>
    <recommendedName>
        <fullName evidence="4">DUF7872 domain-containing protein</fullName>
    </recommendedName>
</protein>
<evidence type="ECO:0000256" key="2">
    <source>
        <dbReference type="SAM" id="Phobius"/>
    </source>
</evidence>
<dbReference type="PANTHER" id="PTHR33339">
    <property type="entry name" value="LYSM DOMAIN-CONTAINING PROTEIN"/>
    <property type="match status" value="1"/>
</dbReference>
<feature type="transmembrane region" description="Helical" evidence="2">
    <location>
        <begin position="206"/>
        <end position="227"/>
    </location>
</feature>
<proteinExistence type="predicted"/>
<comment type="caution">
    <text evidence="5">The sequence shown here is derived from an EMBL/GenBank/DDBJ whole genome shotgun (WGS) entry which is preliminary data.</text>
</comment>
<dbReference type="PANTHER" id="PTHR33339:SF1">
    <property type="entry name" value="LYSM DOMAIN-CONTAINING PROTEIN"/>
    <property type="match status" value="1"/>
</dbReference>
<feature type="domain" description="DUF7872" evidence="4">
    <location>
        <begin position="261"/>
        <end position="479"/>
    </location>
</feature>
<organism evidence="5 6">
    <name type="scientific">Puccinia striiformis f. sp. tritici PST-78</name>
    <dbReference type="NCBI Taxonomy" id="1165861"/>
    <lineage>
        <taxon>Eukaryota</taxon>
        <taxon>Fungi</taxon>
        <taxon>Dikarya</taxon>
        <taxon>Basidiomycota</taxon>
        <taxon>Pucciniomycotina</taxon>
        <taxon>Pucciniomycetes</taxon>
        <taxon>Pucciniales</taxon>
        <taxon>Pucciniaceae</taxon>
        <taxon>Puccinia</taxon>
    </lineage>
</organism>
<keyword evidence="2" id="KW-0472">Membrane</keyword>
<dbReference type="Proteomes" id="UP000054564">
    <property type="component" value="Unassembled WGS sequence"/>
</dbReference>
<evidence type="ECO:0000256" key="3">
    <source>
        <dbReference type="SAM" id="SignalP"/>
    </source>
</evidence>
<keyword evidence="6" id="KW-1185">Reference proteome</keyword>
<feature type="chain" id="PRO_5005550222" description="DUF7872 domain-containing protein" evidence="3">
    <location>
        <begin position="35"/>
        <end position="479"/>
    </location>
</feature>
<keyword evidence="3" id="KW-0732">Signal</keyword>
<dbReference type="AlphaFoldDB" id="A0A0L0VMD1"/>
<accession>A0A0L0VMD1</accession>
<evidence type="ECO:0000313" key="5">
    <source>
        <dbReference type="EMBL" id="KNF00170.1"/>
    </source>
</evidence>
<evidence type="ECO:0000313" key="6">
    <source>
        <dbReference type="Proteomes" id="UP000054564"/>
    </source>
</evidence>
<evidence type="ECO:0000259" key="4">
    <source>
        <dbReference type="Pfam" id="PF25278"/>
    </source>
</evidence>
<evidence type="ECO:0000256" key="1">
    <source>
        <dbReference type="SAM" id="MobiDB-lite"/>
    </source>
</evidence>
<sequence length="479" mass="52213">MPQRVKSAMPQSTRRCMARMPLILALANSAISAAQSPPGVPTPTTPITASPVNTTNTTTTPEPLPVTTVSLMSNGPNPIPATGSLNWTDPCAILPLEAATWSRLNLDQYLANYPGGKNYTLADYALSVSVQNWVCGIGETCDAQQPCSPIPGPQWEVLYAVQNWNLVQNTLYNAIGMAVSMTQSITSALVTDLYHPTKRSPLWKWNDIFAIAGGIAALIASVVMVFPGTLLAIGIWYSINAIIATGEGAVGIMLLDKDKHDEPDPFQRWSEFAWYLGKWQSLAQGTLSNRTTDVINAGISTPQGISGVLKNGTYFRRIEARQFQQVESEIKFTATARILNAIIRDYGGFVTVGDGCNGKGLNGAWSDPDSISYCHPNKTMMNVIRQKKNHAVNTWYHGSAINSSYGFTAEYLTTQSYNCQMKYGKPEFNPYNDTAIPTDRNADCIINLPVCDTRIPAVRKAIKKHGTVKACRDVAKLPI</sequence>
<name>A0A0L0VMD1_9BASI</name>
<dbReference type="OrthoDB" id="2501761at2759"/>
<keyword evidence="2" id="KW-1133">Transmembrane helix</keyword>
<gene>
    <name evidence="5" type="ORF">PSTG_06580</name>
</gene>
<keyword evidence="2" id="KW-0812">Transmembrane</keyword>
<dbReference type="EMBL" id="AJIL01000039">
    <property type="protein sequence ID" value="KNF00170.1"/>
    <property type="molecule type" value="Genomic_DNA"/>
</dbReference>
<feature type="signal peptide" evidence="3">
    <location>
        <begin position="1"/>
        <end position="34"/>
    </location>
</feature>
<feature type="compositionally biased region" description="Low complexity" evidence="1">
    <location>
        <begin position="45"/>
        <end position="62"/>
    </location>
</feature>
<feature type="region of interest" description="Disordered" evidence="1">
    <location>
        <begin position="34"/>
        <end position="62"/>
    </location>
</feature>